<dbReference type="RefSeq" id="WP_185416590.1">
    <property type="nucleotide sequence ID" value="NZ_JAASTX010000002.1"/>
</dbReference>
<dbReference type="InterPro" id="IPR031832">
    <property type="entry name" value="DUF4747"/>
</dbReference>
<proteinExistence type="predicted"/>
<reference evidence="1 2" key="1">
    <citation type="submission" date="2020-03" db="EMBL/GenBank/DDBJ databases">
        <title>Soil Listeria distribution.</title>
        <authorList>
            <person name="Liao J."/>
            <person name="Wiedmann M."/>
        </authorList>
    </citation>
    <scope>NUCLEOTIDE SEQUENCE [LARGE SCALE GENOMIC DNA]</scope>
    <source>
        <strain evidence="1 2">FSL L7-1547</strain>
    </source>
</reference>
<dbReference type="AlphaFoldDB" id="A0A7X0XAI6"/>
<sequence length="297" mass="34007">MAKIYFAKMNINDEIFEVYKGEKELSSLLKKIYEKINNEDELYDEYGGRYKFFDLDKVVDDNTKGSLQILGRLGYIKKGVHSSYDPGNDTAIDLEDKNKLEYVTFYFDVDRELIAFNSKIGLNRYKFVEIFPALIKESSDIGVQLMTETNFEELKLQIGRIKTLKRINLKLVPPNGDKREFADLYSLDADKYQEANITNITQSLSTQTKRGLNKDSEAIKNVIKGIGLGYAEGRFIGKDSSNEDLEVDSSEEVPYTKTLSKNSTNDKQTIFTKGKAGFMNLLTRKAHIREKGNDDRK</sequence>
<comment type="caution">
    <text evidence="1">The sequence shown here is derived from an EMBL/GenBank/DDBJ whole genome shotgun (WGS) entry which is preliminary data.</text>
</comment>
<name>A0A7X0XAI6_9LIST</name>
<evidence type="ECO:0000313" key="2">
    <source>
        <dbReference type="Proteomes" id="UP000533953"/>
    </source>
</evidence>
<dbReference type="Proteomes" id="UP000533953">
    <property type="component" value="Unassembled WGS sequence"/>
</dbReference>
<evidence type="ECO:0000313" key="1">
    <source>
        <dbReference type="EMBL" id="MBC1490613.1"/>
    </source>
</evidence>
<gene>
    <name evidence="1" type="ORF">HCI99_02090</name>
</gene>
<dbReference type="Pfam" id="PF15931">
    <property type="entry name" value="DUF4747"/>
    <property type="match status" value="1"/>
</dbReference>
<protein>
    <recommendedName>
        <fullName evidence="3">DUF4747 domain-containing protein</fullName>
    </recommendedName>
</protein>
<dbReference type="EMBL" id="JAASTX010000002">
    <property type="protein sequence ID" value="MBC1490613.1"/>
    <property type="molecule type" value="Genomic_DNA"/>
</dbReference>
<evidence type="ECO:0008006" key="3">
    <source>
        <dbReference type="Google" id="ProtNLM"/>
    </source>
</evidence>
<accession>A0A7X0XAI6</accession>
<organism evidence="1 2">
    <name type="scientific">Listeria booriae</name>
    <dbReference type="NCBI Taxonomy" id="1552123"/>
    <lineage>
        <taxon>Bacteria</taxon>
        <taxon>Bacillati</taxon>
        <taxon>Bacillota</taxon>
        <taxon>Bacilli</taxon>
        <taxon>Bacillales</taxon>
        <taxon>Listeriaceae</taxon>
        <taxon>Listeria</taxon>
    </lineage>
</organism>